<organism evidence="1 2">
    <name type="scientific">Mythimna loreyi</name>
    <dbReference type="NCBI Taxonomy" id="667449"/>
    <lineage>
        <taxon>Eukaryota</taxon>
        <taxon>Metazoa</taxon>
        <taxon>Ecdysozoa</taxon>
        <taxon>Arthropoda</taxon>
        <taxon>Hexapoda</taxon>
        <taxon>Insecta</taxon>
        <taxon>Pterygota</taxon>
        <taxon>Neoptera</taxon>
        <taxon>Endopterygota</taxon>
        <taxon>Lepidoptera</taxon>
        <taxon>Glossata</taxon>
        <taxon>Ditrysia</taxon>
        <taxon>Noctuoidea</taxon>
        <taxon>Noctuidae</taxon>
        <taxon>Noctuinae</taxon>
        <taxon>Hadenini</taxon>
        <taxon>Mythimna</taxon>
    </lineage>
</organism>
<accession>A0ACC2QWI2</accession>
<evidence type="ECO:0000313" key="1">
    <source>
        <dbReference type="EMBL" id="KAJ8727873.1"/>
    </source>
</evidence>
<dbReference type="Proteomes" id="UP001231649">
    <property type="component" value="Chromosome 9"/>
</dbReference>
<proteinExistence type="predicted"/>
<dbReference type="EMBL" id="CM056785">
    <property type="protein sequence ID" value="KAJ8727873.1"/>
    <property type="molecule type" value="Genomic_DNA"/>
</dbReference>
<sequence length="513" mass="57998">MWFDSRHKWLLINDDKAEDESSNDTHINTIMFDNDRNGTLIDKLDNLNISVDADIILASRENSSYTLHDVYNFGKIQGGNLIVHEVGSWDEDNGLNLDINLNGYKYYRRWDFQNITMRMILVVQPAPKDFDLETLAGLPPVPGVAMITQTSATVLHEVVNSALYFREQDVSPVIRFLKTVQENNDVLNPTLTAIETRYYYRIPTVGPGKFENQFLRPLSPTAWWAVIAVSALCAALLLLSALVEQRPSSVQYAVFSVVASMCQQFFQDIDDGGTKRTSTARKVTILVTGLSCVLLYNYYTSSVVSWLLNGPPPSINSLRELLESPLELIYEDIGYTRSWLQTPSYYFNKRNAPIEDELRKKKVFNKKKDAPLLVDLVEGIKMVQRGGYAYHTEVNSANALISKTFTQDELCELGSLQSMEKTVLYPVLQKHSPFKEFMTWSLLRLSEQGIVSCIQIRRSSFEVKCEGSSPRALALGGAAPAFILLAGGYMMATVIMLLERKVYKMKLSRDILN</sequence>
<gene>
    <name evidence="1" type="ORF">PYW08_016258</name>
</gene>
<name>A0ACC2QWI2_9NEOP</name>
<keyword evidence="2" id="KW-1185">Reference proteome</keyword>
<comment type="caution">
    <text evidence="1">The sequence shown here is derived from an EMBL/GenBank/DDBJ whole genome shotgun (WGS) entry which is preliminary data.</text>
</comment>
<reference evidence="1" key="1">
    <citation type="submission" date="2023-03" db="EMBL/GenBank/DDBJ databases">
        <title>Chromosome-level genomes of two armyworms, Mythimna separata and Mythimna loreyi, provide insights into the biosynthesis and reception of sex pheromones.</title>
        <authorList>
            <person name="Zhao H."/>
        </authorList>
    </citation>
    <scope>NUCLEOTIDE SEQUENCE</scope>
    <source>
        <strain evidence="1">BeijingLab</strain>
    </source>
</reference>
<evidence type="ECO:0000313" key="2">
    <source>
        <dbReference type="Proteomes" id="UP001231649"/>
    </source>
</evidence>
<protein>
    <submittedName>
        <fullName evidence="1">Uncharacterized protein</fullName>
    </submittedName>
</protein>